<keyword evidence="5" id="KW-0472">Membrane</keyword>
<organism evidence="7 8">
    <name type="scientific">Hymenobacter antarcticus</name>
    <dbReference type="NCBI Taxonomy" id="486270"/>
    <lineage>
        <taxon>Bacteria</taxon>
        <taxon>Pseudomonadati</taxon>
        <taxon>Bacteroidota</taxon>
        <taxon>Cytophagia</taxon>
        <taxon>Cytophagales</taxon>
        <taxon>Hymenobacteraceae</taxon>
        <taxon>Hymenobacter</taxon>
    </lineage>
</organism>
<protein>
    <submittedName>
        <fullName evidence="7">Lysophospholipid acyltransferase family protein</fullName>
    </submittedName>
</protein>
<comment type="subcellular location">
    <subcellularLocation>
        <location evidence="1">Cell inner membrane</location>
    </subcellularLocation>
</comment>
<keyword evidence="8" id="KW-1185">Reference proteome</keyword>
<dbReference type="GO" id="GO:0016746">
    <property type="term" value="F:acyltransferase activity"/>
    <property type="evidence" value="ECO:0007669"/>
    <property type="project" value="UniProtKB-KW"/>
</dbReference>
<keyword evidence="6 7" id="KW-0012">Acyltransferase</keyword>
<evidence type="ECO:0000256" key="2">
    <source>
        <dbReference type="ARBA" id="ARBA00022475"/>
    </source>
</evidence>
<reference evidence="8" key="1">
    <citation type="journal article" date="2019" name="Int. J. Syst. Evol. Microbiol.">
        <title>The Global Catalogue of Microorganisms (GCM) 10K type strain sequencing project: providing services to taxonomists for standard genome sequencing and annotation.</title>
        <authorList>
            <consortium name="The Broad Institute Genomics Platform"/>
            <consortium name="The Broad Institute Genome Sequencing Center for Infectious Disease"/>
            <person name="Wu L."/>
            <person name="Ma J."/>
        </authorList>
    </citation>
    <scope>NUCLEOTIDE SEQUENCE [LARGE SCALE GENOMIC DNA]</scope>
    <source>
        <strain evidence="8">JCM 17217</strain>
    </source>
</reference>
<name>A0ABP7PD97_9BACT</name>
<evidence type="ECO:0000313" key="7">
    <source>
        <dbReference type="EMBL" id="GAA3963699.1"/>
    </source>
</evidence>
<accession>A0ABP7PD97</accession>
<dbReference type="InterPro" id="IPR004960">
    <property type="entry name" value="LipA_acyltrans"/>
</dbReference>
<dbReference type="EMBL" id="BAABDI010000003">
    <property type="protein sequence ID" value="GAA3963699.1"/>
    <property type="molecule type" value="Genomic_DNA"/>
</dbReference>
<evidence type="ECO:0000313" key="8">
    <source>
        <dbReference type="Proteomes" id="UP001501556"/>
    </source>
</evidence>
<keyword evidence="4" id="KW-0808">Transferase</keyword>
<evidence type="ECO:0000256" key="6">
    <source>
        <dbReference type="ARBA" id="ARBA00023315"/>
    </source>
</evidence>
<sequence length="310" mass="35755">MSTASTARLPGAKRPYAWYYEPLRWALLGLSRLPMPVLYGLGEGIYFLLTYVVRYRWRVLQQNLSRSFPEMSPAEVKRTGKAFYRHFSQVIVEILKMATISPAELAPRMHFTNPELMAQPFAEQRLVLSLGSHMGNWEWLLNGAALEFPGRAAGVYKPLNNAFFEHFTRRLRTRLGADAVPMPATLRYLVAHKNYGCTLSLLTDQAAGPEDRPYWTTFLNQDTSFYSSADRLVTQFNCVVLYIGIRRVRRGYYEVTFTEMPDSRTVASAPHGTFPIAEAFARQLEKDMRASPEQYLWTHRRWKHQRSLGE</sequence>
<evidence type="ECO:0000256" key="5">
    <source>
        <dbReference type="ARBA" id="ARBA00023136"/>
    </source>
</evidence>
<dbReference type="RefSeq" id="WP_345121240.1">
    <property type="nucleotide sequence ID" value="NZ_BAABDI010000003.1"/>
</dbReference>
<dbReference type="Pfam" id="PF03279">
    <property type="entry name" value="Lip_A_acyltrans"/>
    <property type="match status" value="1"/>
</dbReference>
<comment type="caution">
    <text evidence="7">The sequence shown here is derived from an EMBL/GenBank/DDBJ whole genome shotgun (WGS) entry which is preliminary data.</text>
</comment>
<dbReference type="CDD" id="cd07984">
    <property type="entry name" value="LPLAT_LABLAT-like"/>
    <property type="match status" value="1"/>
</dbReference>
<dbReference type="PANTHER" id="PTHR30606:SF10">
    <property type="entry name" value="PHOSPHATIDYLINOSITOL MANNOSIDE ACYLTRANSFERASE"/>
    <property type="match status" value="1"/>
</dbReference>
<dbReference type="Proteomes" id="UP001501556">
    <property type="component" value="Unassembled WGS sequence"/>
</dbReference>
<keyword evidence="3" id="KW-0997">Cell inner membrane</keyword>
<evidence type="ECO:0000256" key="1">
    <source>
        <dbReference type="ARBA" id="ARBA00004533"/>
    </source>
</evidence>
<keyword evidence="2" id="KW-1003">Cell membrane</keyword>
<dbReference type="PANTHER" id="PTHR30606">
    <property type="entry name" value="LIPID A BIOSYNTHESIS LAUROYL ACYLTRANSFERASE"/>
    <property type="match status" value="1"/>
</dbReference>
<proteinExistence type="predicted"/>
<evidence type="ECO:0000256" key="4">
    <source>
        <dbReference type="ARBA" id="ARBA00022679"/>
    </source>
</evidence>
<evidence type="ECO:0000256" key="3">
    <source>
        <dbReference type="ARBA" id="ARBA00022519"/>
    </source>
</evidence>
<gene>
    <name evidence="7" type="ORF">GCM10022407_07950</name>
</gene>